<reference evidence="12" key="1">
    <citation type="journal article" date="2013" name="Nat. Commun.">
        <title>Whole-genome sequencing of Oryza brachyantha reveals mechanisms underlying Oryza genome evolution.</title>
        <authorList>
            <person name="Chen J."/>
            <person name="Huang Q."/>
            <person name="Gao D."/>
            <person name="Wang J."/>
            <person name="Lang Y."/>
            <person name="Liu T."/>
            <person name="Li B."/>
            <person name="Bai Z."/>
            <person name="Luis Goicoechea J."/>
            <person name="Liang C."/>
            <person name="Chen C."/>
            <person name="Zhang W."/>
            <person name="Sun S."/>
            <person name="Liao Y."/>
            <person name="Zhang X."/>
            <person name="Yang L."/>
            <person name="Song C."/>
            <person name="Wang M."/>
            <person name="Shi J."/>
            <person name="Liu G."/>
            <person name="Liu J."/>
            <person name="Zhou H."/>
            <person name="Zhou W."/>
            <person name="Yu Q."/>
            <person name="An N."/>
            <person name="Chen Y."/>
            <person name="Cai Q."/>
            <person name="Wang B."/>
            <person name="Liu B."/>
            <person name="Min J."/>
            <person name="Huang Y."/>
            <person name="Wu H."/>
            <person name="Li Z."/>
            <person name="Zhang Y."/>
            <person name="Yin Y."/>
            <person name="Song W."/>
            <person name="Jiang J."/>
            <person name="Jackson S.A."/>
            <person name="Wing R.A."/>
            <person name="Wang J."/>
            <person name="Chen M."/>
        </authorList>
    </citation>
    <scope>NUCLEOTIDE SEQUENCE [LARGE SCALE GENOMIC DNA]</scope>
    <source>
        <strain evidence="12">cv. IRGC 101232</strain>
    </source>
</reference>
<keyword evidence="6" id="KW-0804">Transcription</keyword>
<dbReference type="InterPro" id="IPR046347">
    <property type="entry name" value="bZIP_sf"/>
</dbReference>
<keyword evidence="3" id="KW-0611">Plant defense</keyword>
<evidence type="ECO:0000256" key="3">
    <source>
        <dbReference type="ARBA" id="ARBA00022821"/>
    </source>
</evidence>
<dbReference type="GO" id="GO:0006952">
    <property type="term" value="P:defense response"/>
    <property type="evidence" value="ECO:0007669"/>
    <property type="project" value="UniProtKB-KW"/>
</dbReference>
<organism evidence="12">
    <name type="scientific">Oryza brachyantha</name>
    <name type="common">malo sina</name>
    <dbReference type="NCBI Taxonomy" id="4533"/>
    <lineage>
        <taxon>Eukaryota</taxon>
        <taxon>Viridiplantae</taxon>
        <taxon>Streptophyta</taxon>
        <taxon>Embryophyta</taxon>
        <taxon>Tracheophyta</taxon>
        <taxon>Spermatophyta</taxon>
        <taxon>Magnoliopsida</taxon>
        <taxon>Liliopsida</taxon>
        <taxon>Poales</taxon>
        <taxon>Poaceae</taxon>
        <taxon>BOP clade</taxon>
        <taxon>Oryzoideae</taxon>
        <taxon>Oryzeae</taxon>
        <taxon>Oryzinae</taxon>
        <taxon>Oryza</taxon>
    </lineage>
</organism>
<evidence type="ECO:0000256" key="4">
    <source>
        <dbReference type="ARBA" id="ARBA00023015"/>
    </source>
</evidence>
<evidence type="ECO:0000256" key="1">
    <source>
        <dbReference type="ARBA" id="ARBA00004123"/>
    </source>
</evidence>
<dbReference type="Gene3D" id="1.20.5.170">
    <property type="match status" value="1"/>
</dbReference>
<feature type="coiled-coil region" evidence="8">
    <location>
        <begin position="306"/>
        <end position="333"/>
    </location>
</feature>
<dbReference type="PROSITE" id="PS50217">
    <property type="entry name" value="BZIP"/>
    <property type="match status" value="1"/>
</dbReference>
<evidence type="ECO:0008006" key="14">
    <source>
        <dbReference type="Google" id="ProtNLM"/>
    </source>
</evidence>
<name>J3M7N4_ORYBR</name>
<accession>J3M7N4</accession>
<reference evidence="12" key="2">
    <citation type="submission" date="2013-04" db="UniProtKB">
        <authorList>
            <consortium name="EnsemblPlants"/>
        </authorList>
    </citation>
    <scope>IDENTIFICATION</scope>
</reference>
<dbReference type="GO" id="GO:0005634">
    <property type="term" value="C:nucleus"/>
    <property type="evidence" value="ECO:0007669"/>
    <property type="project" value="UniProtKB-SubCell"/>
</dbReference>
<keyword evidence="4" id="KW-0805">Transcription regulation</keyword>
<evidence type="ECO:0000256" key="8">
    <source>
        <dbReference type="SAM" id="Coils"/>
    </source>
</evidence>
<keyword evidence="5" id="KW-0238">DNA-binding</keyword>
<evidence type="ECO:0000256" key="2">
    <source>
        <dbReference type="ARBA" id="ARBA00007163"/>
    </source>
</evidence>
<sequence length="596" mass="65990">MFKRTQDLLCGTVVDETPRGIRFASVGEDKQETKQHPIIWYLYMLSLPQFLYLPSLEYGNTSMHGACICEPSSLVASSSKLRVLLIDMVQGEGSSWRMANDHDRAVPHNQAVAYGIQGHAVLAAPPANFLELQPAAAAYFGELEKALIHGSSAGAGVDPGMIQSDAYKESGYLAARPPTLEIFPSWPMSHLQDPYSNSQSVGSTTDSSSAQNTMSQAELVSPVSMRSDSGQEQQQQEVLMVTIDDYNYKQGLGAAIATAPSFQQHAGGLDMRKHGSIRKDGKLLDAKTERRLAQNREAARKSRLRKKAYVQQLETSRIRLQQIEQELQRARSQGSFPGGSSAPGDMSSGAVMFDMEYTRWLDDDSKYMAELQGALQAQLPDGNLGAIVEECMRHYDELFHIRAVLAGSDVFHLMTGMWAAPAERCFLWMAGFRPSEILKMLIPQLDPLTEQQLMGMCSLQQSSEQTEEALAQGLQQLHQSLADAVGAGPLNDGADVANYTGLMALALGRLENLESFYRQADNLRQETLHHMRRILTTRQTARCFLSIGEYHRRLRALSSLWASRPHENFTATENASPTGTEFQVIQQSQQNQFSGF</sequence>
<dbReference type="AlphaFoldDB" id="J3M7N4"/>
<keyword evidence="13" id="KW-1185">Reference proteome</keyword>
<dbReference type="EnsemblPlants" id="OB05G26080.1">
    <property type="protein sequence ID" value="OB05G26080.1"/>
    <property type="gene ID" value="OB05G26080"/>
</dbReference>
<dbReference type="SMART" id="SM00338">
    <property type="entry name" value="BRLZ"/>
    <property type="match status" value="1"/>
</dbReference>
<proteinExistence type="inferred from homology"/>
<comment type="subcellular location">
    <subcellularLocation>
        <location evidence="1">Nucleus</location>
    </subcellularLocation>
</comment>
<dbReference type="Proteomes" id="UP000006038">
    <property type="component" value="Chromosome 5"/>
</dbReference>
<evidence type="ECO:0000256" key="6">
    <source>
        <dbReference type="ARBA" id="ARBA00023163"/>
    </source>
</evidence>
<comment type="similarity">
    <text evidence="2">Belongs to the bZIP family.</text>
</comment>
<dbReference type="PROSITE" id="PS00036">
    <property type="entry name" value="BZIP_BASIC"/>
    <property type="match status" value="1"/>
</dbReference>
<dbReference type="Gramene" id="OB05G26080.1">
    <property type="protein sequence ID" value="OB05G26080.1"/>
    <property type="gene ID" value="OB05G26080"/>
</dbReference>
<dbReference type="Pfam" id="PF00170">
    <property type="entry name" value="bZIP_1"/>
    <property type="match status" value="1"/>
</dbReference>
<dbReference type="PANTHER" id="PTHR45693:SF16">
    <property type="entry name" value="TRANSCRIPTION FACTOR TGAL5"/>
    <property type="match status" value="1"/>
</dbReference>
<dbReference type="CDD" id="cd14708">
    <property type="entry name" value="bZIP_HBP1b-like"/>
    <property type="match status" value="1"/>
</dbReference>
<dbReference type="GO" id="GO:0045893">
    <property type="term" value="P:positive regulation of DNA-templated transcription"/>
    <property type="evidence" value="ECO:0007669"/>
    <property type="project" value="UniProtKB-ARBA"/>
</dbReference>
<evidence type="ECO:0000259" key="11">
    <source>
        <dbReference type="PROSITE" id="PS51806"/>
    </source>
</evidence>
<dbReference type="GO" id="GO:0043565">
    <property type="term" value="F:sequence-specific DNA binding"/>
    <property type="evidence" value="ECO:0007669"/>
    <property type="project" value="InterPro"/>
</dbReference>
<dbReference type="Pfam" id="PF14144">
    <property type="entry name" value="DOG1"/>
    <property type="match status" value="1"/>
</dbReference>
<dbReference type="GO" id="GO:0003700">
    <property type="term" value="F:DNA-binding transcription factor activity"/>
    <property type="evidence" value="ECO:0007669"/>
    <property type="project" value="InterPro"/>
</dbReference>
<dbReference type="OMA" id="MWAAPAE"/>
<feature type="domain" description="BZIP" evidence="10">
    <location>
        <begin position="285"/>
        <end position="329"/>
    </location>
</feature>
<evidence type="ECO:0000256" key="9">
    <source>
        <dbReference type="SAM" id="MobiDB-lite"/>
    </source>
</evidence>
<keyword evidence="7" id="KW-0539">Nucleus</keyword>
<dbReference type="eggNOG" id="ENOG502QRFK">
    <property type="taxonomic scope" value="Eukaryota"/>
</dbReference>
<dbReference type="SUPFAM" id="SSF57959">
    <property type="entry name" value="Leucine zipper domain"/>
    <property type="match status" value="1"/>
</dbReference>
<dbReference type="PANTHER" id="PTHR45693">
    <property type="entry name" value="TRANSCRIPTION FACTOR TGA9"/>
    <property type="match status" value="1"/>
</dbReference>
<feature type="region of interest" description="Disordered" evidence="9">
    <location>
        <begin position="193"/>
        <end position="233"/>
    </location>
</feature>
<evidence type="ECO:0000313" key="12">
    <source>
        <dbReference type="EnsemblPlants" id="OB05G26080.1"/>
    </source>
</evidence>
<dbReference type="InterPro" id="IPR004827">
    <property type="entry name" value="bZIP"/>
</dbReference>
<dbReference type="FunFam" id="1.20.5.170:FF:000019">
    <property type="entry name" value="BZIP family transcription factor"/>
    <property type="match status" value="1"/>
</dbReference>
<dbReference type="GO" id="GO:0006351">
    <property type="term" value="P:DNA-templated transcription"/>
    <property type="evidence" value="ECO:0007669"/>
    <property type="project" value="InterPro"/>
</dbReference>
<evidence type="ECO:0000256" key="5">
    <source>
        <dbReference type="ARBA" id="ARBA00023125"/>
    </source>
</evidence>
<dbReference type="InterPro" id="IPR025422">
    <property type="entry name" value="TGA_domain"/>
</dbReference>
<feature type="compositionally biased region" description="Polar residues" evidence="9">
    <location>
        <begin position="210"/>
        <end position="233"/>
    </location>
</feature>
<evidence type="ECO:0000256" key="7">
    <source>
        <dbReference type="ARBA" id="ARBA00023242"/>
    </source>
</evidence>
<dbReference type="STRING" id="4533.J3M7N4"/>
<keyword evidence="8" id="KW-0175">Coiled coil</keyword>
<feature type="compositionally biased region" description="Low complexity" evidence="9">
    <location>
        <begin position="196"/>
        <end position="209"/>
    </location>
</feature>
<dbReference type="PROSITE" id="PS51806">
    <property type="entry name" value="DOG1"/>
    <property type="match status" value="1"/>
</dbReference>
<dbReference type="HOGENOM" id="CLU_024782_0_2_1"/>
<feature type="domain" description="DOG1" evidence="11">
    <location>
        <begin position="350"/>
        <end position="564"/>
    </location>
</feature>
<evidence type="ECO:0000313" key="13">
    <source>
        <dbReference type="Proteomes" id="UP000006038"/>
    </source>
</evidence>
<evidence type="ECO:0000259" key="10">
    <source>
        <dbReference type="PROSITE" id="PS50217"/>
    </source>
</evidence>
<protein>
    <recommendedName>
        <fullName evidence="14">DOG1 domain-containing protein</fullName>
    </recommendedName>
</protein>